<dbReference type="InterPro" id="IPR005794">
    <property type="entry name" value="Fmt"/>
</dbReference>
<dbReference type="PANTHER" id="PTHR11138:SF5">
    <property type="entry name" value="METHIONYL-TRNA FORMYLTRANSFERASE, MITOCHONDRIAL"/>
    <property type="match status" value="1"/>
</dbReference>
<name>A0A286RE19_9BACT</name>
<evidence type="ECO:0000313" key="10">
    <source>
        <dbReference type="Proteomes" id="UP000215086"/>
    </source>
</evidence>
<feature type="compositionally biased region" description="Basic and acidic residues" evidence="6">
    <location>
        <begin position="333"/>
        <end position="344"/>
    </location>
</feature>
<dbReference type="EC" id="2.1.2.9" evidence="2 5"/>
<dbReference type="PANTHER" id="PTHR11138">
    <property type="entry name" value="METHIONYL-TRNA FORMYLTRANSFERASE"/>
    <property type="match status" value="1"/>
</dbReference>
<proteinExistence type="inferred from homology"/>
<dbReference type="InterPro" id="IPR036477">
    <property type="entry name" value="Formyl_transf_N_sf"/>
</dbReference>
<dbReference type="InterPro" id="IPR044135">
    <property type="entry name" value="Met-tRNA-FMT_C"/>
</dbReference>
<dbReference type="InterPro" id="IPR002376">
    <property type="entry name" value="Formyl_transf_N"/>
</dbReference>
<evidence type="ECO:0000259" key="7">
    <source>
        <dbReference type="Pfam" id="PF00551"/>
    </source>
</evidence>
<gene>
    <name evidence="5" type="primary">fmt</name>
    <name evidence="9" type="ORF">THTE_1606</name>
</gene>
<feature type="region of interest" description="Disordered" evidence="6">
    <location>
        <begin position="305"/>
        <end position="344"/>
    </location>
</feature>
<dbReference type="GO" id="GO:0005829">
    <property type="term" value="C:cytosol"/>
    <property type="evidence" value="ECO:0007669"/>
    <property type="project" value="TreeGrafter"/>
</dbReference>
<evidence type="ECO:0000256" key="3">
    <source>
        <dbReference type="ARBA" id="ARBA00022679"/>
    </source>
</evidence>
<dbReference type="AlphaFoldDB" id="A0A286RE19"/>
<dbReference type="NCBIfam" id="TIGR00460">
    <property type="entry name" value="fmt"/>
    <property type="match status" value="1"/>
</dbReference>
<dbReference type="GO" id="GO:0004479">
    <property type="term" value="F:methionyl-tRNA formyltransferase activity"/>
    <property type="evidence" value="ECO:0007669"/>
    <property type="project" value="UniProtKB-UniRule"/>
</dbReference>
<evidence type="ECO:0000313" key="9">
    <source>
        <dbReference type="EMBL" id="ASV74208.1"/>
    </source>
</evidence>
<evidence type="ECO:0000256" key="4">
    <source>
        <dbReference type="ARBA" id="ARBA00022917"/>
    </source>
</evidence>
<organism evidence="9 10">
    <name type="scientific">Thermogutta terrifontis</name>
    <dbReference type="NCBI Taxonomy" id="1331910"/>
    <lineage>
        <taxon>Bacteria</taxon>
        <taxon>Pseudomonadati</taxon>
        <taxon>Planctomycetota</taxon>
        <taxon>Planctomycetia</taxon>
        <taxon>Pirellulales</taxon>
        <taxon>Thermoguttaceae</taxon>
        <taxon>Thermogutta</taxon>
    </lineage>
</organism>
<keyword evidence="4 5" id="KW-0648">Protein biosynthesis</keyword>
<reference evidence="9 10" key="1">
    <citation type="journal article" name="Front. Microbiol.">
        <title>Sugar Metabolism of the First Thermophilic Planctomycete Thermogutta terrifontis: Comparative Genomic and Transcriptomic Approaches.</title>
        <authorList>
            <person name="Elcheninov A.G."/>
            <person name="Menzel P."/>
            <person name="Gudbergsdottir S.R."/>
            <person name="Slesarev A.I."/>
            <person name="Kadnikov V.V."/>
            <person name="Krogh A."/>
            <person name="Bonch-Osmolovskaya E.A."/>
            <person name="Peng X."/>
            <person name="Kublanov I.V."/>
        </authorList>
    </citation>
    <scope>NUCLEOTIDE SEQUENCE [LARGE SCALE GENOMIC DNA]</scope>
    <source>
        <strain evidence="9 10">R1</strain>
    </source>
</reference>
<dbReference type="InterPro" id="IPR041711">
    <property type="entry name" value="Met-tRNA-FMT_N"/>
</dbReference>
<comment type="function">
    <text evidence="5">Attaches a formyl group to the free amino group of methionyl-tRNA(fMet). The formyl group appears to play a dual role in the initiator identity of N-formylmethionyl-tRNA by promoting its recognition by IF2 and preventing the misappropriation of this tRNA by the elongation apparatus.</text>
</comment>
<dbReference type="CDD" id="cd08646">
    <property type="entry name" value="FMT_core_Met-tRNA-FMT_N"/>
    <property type="match status" value="1"/>
</dbReference>
<dbReference type="InterPro" id="IPR011034">
    <property type="entry name" value="Formyl_transferase-like_C_sf"/>
</dbReference>
<feature type="compositionally biased region" description="Polar residues" evidence="6">
    <location>
        <begin position="319"/>
        <end position="332"/>
    </location>
</feature>
<dbReference type="Gene3D" id="3.40.50.12230">
    <property type="match status" value="1"/>
</dbReference>
<dbReference type="SUPFAM" id="SSF53328">
    <property type="entry name" value="Formyltransferase"/>
    <property type="match status" value="1"/>
</dbReference>
<evidence type="ECO:0000256" key="2">
    <source>
        <dbReference type="ARBA" id="ARBA00012261"/>
    </source>
</evidence>
<dbReference type="Proteomes" id="UP000215086">
    <property type="component" value="Chromosome"/>
</dbReference>
<dbReference type="OrthoDB" id="9802815at2"/>
<evidence type="ECO:0000256" key="5">
    <source>
        <dbReference type="HAMAP-Rule" id="MF_00182"/>
    </source>
</evidence>
<feature type="domain" description="Formyl transferase C-terminal" evidence="8">
    <location>
        <begin position="201"/>
        <end position="305"/>
    </location>
</feature>
<keyword evidence="3 5" id="KW-0808">Transferase</keyword>
<keyword evidence="10" id="KW-1185">Reference proteome</keyword>
<evidence type="ECO:0000256" key="6">
    <source>
        <dbReference type="SAM" id="MobiDB-lite"/>
    </source>
</evidence>
<accession>A0A286RE19</accession>
<evidence type="ECO:0000259" key="8">
    <source>
        <dbReference type="Pfam" id="PF02911"/>
    </source>
</evidence>
<feature type="binding site" evidence="5">
    <location>
        <begin position="107"/>
        <end position="110"/>
    </location>
    <ligand>
        <name>(6S)-5,6,7,8-tetrahydrofolate</name>
        <dbReference type="ChEBI" id="CHEBI:57453"/>
    </ligand>
</feature>
<dbReference type="EMBL" id="CP018477">
    <property type="protein sequence ID" value="ASV74208.1"/>
    <property type="molecule type" value="Genomic_DNA"/>
</dbReference>
<feature type="compositionally biased region" description="Basic and acidic residues" evidence="6">
    <location>
        <begin position="305"/>
        <end position="314"/>
    </location>
</feature>
<dbReference type="InterPro" id="IPR005793">
    <property type="entry name" value="Formyl_trans_C"/>
</dbReference>
<sequence length="344" mass="37424">MRLIMIGTGPFGVPTFEELYRTHHSVVCLVTAPLIRRGKPVPPSPLREIALAHGTPIFDPEDINTPSSREFLASQDADLLVVCDYGQILAPETLATARLGGINLHASLLPKYRGAAPINWAIYHGEKTTGVSVIHMTPQVDAGPIIAQGEIEILPDETAPQLEQRLAKLGAWFVRRALDNLEAGLLEALPQDPRLASRAPRLKKSDGLVDWSRPAEAIRNQVRAMEPWPKTFTYWHRPGKPPLQIILGPVSTTSEIPPDAPPGTVVKADKSGIVVAAGQGGVVITQLQPAGKRMMSADEFLRGYRLRPGDRFGPPEEPSTINGATTSENAVKQNDEESRRPEVT</sequence>
<protein>
    <recommendedName>
        <fullName evidence="2 5">Methionyl-tRNA formyltransferase</fullName>
        <ecNumber evidence="2 5">2.1.2.9</ecNumber>
    </recommendedName>
</protein>
<dbReference type="KEGG" id="ttf:THTE_1606"/>
<feature type="domain" description="Formyl transferase N-terminal" evidence="7">
    <location>
        <begin position="2"/>
        <end position="176"/>
    </location>
</feature>
<dbReference type="Pfam" id="PF02911">
    <property type="entry name" value="Formyl_trans_C"/>
    <property type="match status" value="1"/>
</dbReference>
<comment type="catalytic activity">
    <reaction evidence="5">
        <text>L-methionyl-tRNA(fMet) + (6R)-10-formyltetrahydrofolate = N-formyl-L-methionyl-tRNA(fMet) + (6S)-5,6,7,8-tetrahydrofolate + H(+)</text>
        <dbReference type="Rhea" id="RHEA:24380"/>
        <dbReference type="Rhea" id="RHEA-COMP:9952"/>
        <dbReference type="Rhea" id="RHEA-COMP:9953"/>
        <dbReference type="ChEBI" id="CHEBI:15378"/>
        <dbReference type="ChEBI" id="CHEBI:57453"/>
        <dbReference type="ChEBI" id="CHEBI:78530"/>
        <dbReference type="ChEBI" id="CHEBI:78844"/>
        <dbReference type="ChEBI" id="CHEBI:195366"/>
        <dbReference type="EC" id="2.1.2.9"/>
    </reaction>
</comment>
<evidence type="ECO:0000256" key="1">
    <source>
        <dbReference type="ARBA" id="ARBA00010699"/>
    </source>
</evidence>
<dbReference type="HAMAP" id="MF_00182">
    <property type="entry name" value="Formyl_trans"/>
    <property type="match status" value="1"/>
</dbReference>
<dbReference type="CDD" id="cd08704">
    <property type="entry name" value="Met_tRNA_FMT_C"/>
    <property type="match status" value="1"/>
</dbReference>
<dbReference type="SUPFAM" id="SSF50486">
    <property type="entry name" value="FMT C-terminal domain-like"/>
    <property type="match status" value="1"/>
</dbReference>
<dbReference type="Pfam" id="PF00551">
    <property type="entry name" value="Formyl_trans_N"/>
    <property type="match status" value="1"/>
</dbReference>
<comment type="similarity">
    <text evidence="1 5">Belongs to the Fmt family.</text>
</comment>